<dbReference type="NCBIfam" id="TIGR01550">
    <property type="entry name" value="DOC_P1"/>
    <property type="match status" value="1"/>
</dbReference>
<accession>A0A2N5GSN3</accession>
<dbReference type="Gene3D" id="1.20.120.1870">
    <property type="entry name" value="Fic/DOC protein, Fido domain"/>
    <property type="match status" value="1"/>
</dbReference>
<dbReference type="InterPro" id="IPR003812">
    <property type="entry name" value="Fido"/>
</dbReference>
<sequence>MTKYITHKQAIFLNGVVIRKYTPEETIGVKSAELLDSAINRPKASVFGNDAYPNIEEKAAALFESLAQNHPFHNGNKRTAFVCLHQFLWINGYTLDVDEKQAEDFTVKMVVEKPDLTYIAAWIKNHSQQRP</sequence>
<dbReference type="PROSITE" id="PS51459">
    <property type="entry name" value="FIDO"/>
    <property type="match status" value="1"/>
</dbReference>
<evidence type="ECO:0000313" key="5">
    <source>
        <dbReference type="Proteomes" id="UP000235114"/>
    </source>
</evidence>
<dbReference type="OrthoDB" id="9802752at2"/>
<organism evidence="2 4">
    <name type="scientific">Bacillus canaveralius</name>
    <dbReference type="NCBI Taxonomy" id="1403243"/>
    <lineage>
        <taxon>Bacteria</taxon>
        <taxon>Bacillati</taxon>
        <taxon>Bacillota</taxon>
        <taxon>Bacilli</taxon>
        <taxon>Bacillales</taxon>
        <taxon>Bacillaceae</taxon>
        <taxon>Bacillus</taxon>
    </lineage>
</organism>
<reference evidence="3 5" key="2">
    <citation type="submission" date="2017-12" db="EMBL/GenBank/DDBJ databases">
        <title>Comparative Functional Genomics of Dry Heat Resistant strains isolated from the Viking Spacecraft.</title>
        <authorList>
            <person name="Seuylemezian A."/>
            <person name="Cooper K."/>
            <person name="Vaishampayan P."/>
        </authorList>
    </citation>
    <scope>NUCLEOTIDE SEQUENCE [LARGE SCALE GENOMIC DNA]</scope>
    <source>
        <strain evidence="3 5">ATCC 29669</strain>
    </source>
</reference>
<evidence type="ECO:0000259" key="1">
    <source>
        <dbReference type="PROSITE" id="PS51459"/>
    </source>
</evidence>
<dbReference type="PANTHER" id="PTHR39426:SF1">
    <property type="entry name" value="HOMOLOGY TO DEATH-ON-CURING PROTEIN OF PHAGE P1"/>
    <property type="match status" value="1"/>
</dbReference>
<feature type="domain" description="Fido" evidence="1">
    <location>
        <begin position="5"/>
        <end position="125"/>
    </location>
</feature>
<dbReference type="SUPFAM" id="SSF140931">
    <property type="entry name" value="Fic-like"/>
    <property type="match status" value="1"/>
</dbReference>
<dbReference type="Pfam" id="PF02661">
    <property type="entry name" value="Fic"/>
    <property type="match status" value="1"/>
</dbReference>
<dbReference type="InterPro" id="IPR036597">
    <property type="entry name" value="Fido-like_dom_sf"/>
</dbReference>
<dbReference type="GO" id="GO:0016301">
    <property type="term" value="F:kinase activity"/>
    <property type="evidence" value="ECO:0007669"/>
    <property type="project" value="InterPro"/>
</dbReference>
<comment type="caution">
    <text evidence="2">The sequence shown here is derived from an EMBL/GenBank/DDBJ whole genome shotgun (WGS) entry which is preliminary data.</text>
</comment>
<dbReference type="EMBL" id="PGVA01000001">
    <property type="protein sequence ID" value="PLR86781.1"/>
    <property type="molecule type" value="Genomic_DNA"/>
</dbReference>
<dbReference type="RefSeq" id="WP_101575191.1">
    <property type="nucleotide sequence ID" value="NZ_PGVA01000001.1"/>
</dbReference>
<dbReference type="EMBL" id="PGVD01000056">
    <property type="protein sequence ID" value="PLR92758.1"/>
    <property type="molecule type" value="Genomic_DNA"/>
</dbReference>
<proteinExistence type="predicted"/>
<name>A0A2N5GSN3_9BACI</name>
<keyword evidence="5" id="KW-1185">Reference proteome</keyword>
<evidence type="ECO:0000313" key="3">
    <source>
        <dbReference type="EMBL" id="PLR92758.1"/>
    </source>
</evidence>
<evidence type="ECO:0000313" key="4">
    <source>
        <dbReference type="Proteomes" id="UP000234951"/>
    </source>
</evidence>
<reference evidence="2 4" key="1">
    <citation type="submission" date="2017-11" db="EMBL/GenBank/DDBJ databases">
        <title>Comparitive Functional Genomics of Dry Heat Resistant strains isolated from the Viking Spacecraft.</title>
        <authorList>
            <person name="Seuylemezian A."/>
            <person name="Cooper K."/>
            <person name="Vaishampayan P."/>
        </authorList>
    </citation>
    <scope>NUCLEOTIDE SEQUENCE [LARGE SCALE GENOMIC DNA]</scope>
    <source>
        <strain evidence="2 4">M4.6</strain>
    </source>
</reference>
<dbReference type="PANTHER" id="PTHR39426">
    <property type="entry name" value="HOMOLOGY TO DEATH-ON-CURING PROTEIN OF PHAGE P1"/>
    <property type="match status" value="1"/>
</dbReference>
<dbReference type="InterPro" id="IPR053737">
    <property type="entry name" value="Type_II_TA_Toxin"/>
</dbReference>
<dbReference type="InterPro" id="IPR006440">
    <property type="entry name" value="Doc"/>
</dbReference>
<dbReference type="Proteomes" id="UP000235114">
    <property type="component" value="Unassembled WGS sequence"/>
</dbReference>
<evidence type="ECO:0000313" key="2">
    <source>
        <dbReference type="EMBL" id="PLR86781.1"/>
    </source>
</evidence>
<protein>
    <submittedName>
        <fullName evidence="2">Type II toxin-antitoxin system death-on-curing family toxin</fullName>
    </submittedName>
</protein>
<gene>
    <name evidence="2" type="ORF">CU635_00350</name>
    <name evidence="3" type="ORF">CVD25_18155</name>
</gene>
<dbReference type="AlphaFoldDB" id="A0A2N5GSN3"/>
<dbReference type="Proteomes" id="UP000234951">
    <property type="component" value="Unassembled WGS sequence"/>
</dbReference>